<dbReference type="InterPro" id="IPR050172">
    <property type="entry name" value="SsuD_RutA_monooxygenase"/>
</dbReference>
<dbReference type="GO" id="GO:0008726">
    <property type="term" value="F:alkanesulfonate monooxygenase activity"/>
    <property type="evidence" value="ECO:0007669"/>
    <property type="project" value="TreeGrafter"/>
</dbReference>
<dbReference type="InterPro" id="IPR019921">
    <property type="entry name" value="Lucif-like_OxRdtase_Rv2161c"/>
</dbReference>
<evidence type="ECO:0000259" key="5">
    <source>
        <dbReference type="Pfam" id="PF00296"/>
    </source>
</evidence>
<dbReference type="PANTHER" id="PTHR42847">
    <property type="entry name" value="ALKANESULFONATE MONOOXYGENASE"/>
    <property type="match status" value="1"/>
</dbReference>
<evidence type="ECO:0000313" key="6">
    <source>
        <dbReference type="EMBL" id="SDT03828.1"/>
    </source>
</evidence>
<dbReference type="NCBIfam" id="TIGR03619">
    <property type="entry name" value="F420_Rv2161c"/>
    <property type="match status" value="1"/>
</dbReference>
<evidence type="ECO:0000256" key="3">
    <source>
        <dbReference type="ARBA" id="ARBA00023002"/>
    </source>
</evidence>
<keyword evidence="3" id="KW-0560">Oxidoreductase</keyword>
<reference evidence="6 7" key="1">
    <citation type="submission" date="2016-10" db="EMBL/GenBank/DDBJ databases">
        <authorList>
            <person name="de Groot N.N."/>
        </authorList>
    </citation>
    <scope>NUCLEOTIDE SEQUENCE [LARGE SCALE GENOMIC DNA]</scope>
    <source>
        <strain evidence="6 7">DSM 22024</strain>
    </source>
</reference>
<gene>
    <name evidence="6" type="ORF">SAMN04489717_4797</name>
</gene>
<dbReference type="SUPFAM" id="SSF51679">
    <property type="entry name" value="Bacterial luciferase-like"/>
    <property type="match status" value="1"/>
</dbReference>
<proteinExistence type="predicted"/>
<organism evidence="6 7">
    <name type="scientific">Actinopolymorpha singaporensis</name>
    <dbReference type="NCBI Taxonomy" id="117157"/>
    <lineage>
        <taxon>Bacteria</taxon>
        <taxon>Bacillati</taxon>
        <taxon>Actinomycetota</taxon>
        <taxon>Actinomycetes</taxon>
        <taxon>Propionibacteriales</taxon>
        <taxon>Actinopolymorphaceae</taxon>
        <taxon>Actinopolymorpha</taxon>
    </lineage>
</organism>
<evidence type="ECO:0000256" key="1">
    <source>
        <dbReference type="ARBA" id="ARBA00022630"/>
    </source>
</evidence>
<dbReference type="RefSeq" id="WP_092655830.1">
    <property type="nucleotide sequence ID" value="NZ_LT629732.1"/>
</dbReference>
<keyword evidence="2" id="KW-0288">FMN</keyword>
<sequence length="284" mass="30899">MKIGTFISMTDETLDPAGLARAVEERGFESLFVPEHTHLPASRETPYEGGGELPRDYYRVLDPVSTLATAAAVTTSLRLGTAVSLVAQHDPIVLAKQFATLDHLSGGRIEFGAGAGWNREEMRNHGTDPRTRVRLLRERLLSIREIWTREQAEFHGEFVDFDPIFSWPKPVQRPHPPILLGGWGPTTLGRVVDHADGWLAPFGASPDDPAPGLRTLRELAAAAGRPEPTVTATTFGEDPAELAEFADLGVQRVLFFLPADEPAQVLHRLDRLAALLPAGASAPA</sequence>
<dbReference type="OrthoDB" id="7903015at2"/>
<dbReference type="PANTHER" id="PTHR42847:SF4">
    <property type="entry name" value="ALKANESULFONATE MONOOXYGENASE-RELATED"/>
    <property type="match status" value="1"/>
</dbReference>
<dbReference type="Gene3D" id="3.20.20.30">
    <property type="entry name" value="Luciferase-like domain"/>
    <property type="match status" value="1"/>
</dbReference>
<dbReference type="GO" id="GO:0046306">
    <property type="term" value="P:alkanesulfonate catabolic process"/>
    <property type="evidence" value="ECO:0007669"/>
    <property type="project" value="TreeGrafter"/>
</dbReference>
<protein>
    <submittedName>
        <fullName evidence="6">Probable F420-dependent oxidoreductase, Rv2161c family</fullName>
    </submittedName>
</protein>
<keyword evidence="4" id="KW-0503">Monooxygenase</keyword>
<dbReference type="AlphaFoldDB" id="A0A1H1X3D8"/>
<keyword evidence="7" id="KW-1185">Reference proteome</keyword>
<dbReference type="STRING" id="117157.SAMN04489717_4797"/>
<dbReference type="Pfam" id="PF00296">
    <property type="entry name" value="Bac_luciferase"/>
    <property type="match status" value="1"/>
</dbReference>
<dbReference type="InterPro" id="IPR036661">
    <property type="entry name" value="Luciferase-like_sf"/>
</dbReference>
<keyword evidence="1" id="KW-0285">Flavoprotein</keyword>
<dbReference type="EMBL" id="LT629732">
    <property type="protein sequence ID" value="SDT03828.1"/>
    <property type="molecule type" value="Genomic_DNA"/>
</dbReference>
<evidence type="ECO:0000313" key="7">
    <source>
        <dbReference type="Proteomes" id="UP000198983"/>
    </source>
</evidence>
<evidence type="ECO:0000256" key="4">
    <source>
        <dbReference type="ARBA" id="ARBA00023033"/>
    </source>
</evidence>
<evidence type="ECO:0000256" key="2">
    <source>
        <dbReference type="ARBA" id="ARBA00022643"/>
    </source>
</evidence>
<dbReference type="Proteomes" id="UP000198983">
    <property type="component" value="Chromosome I"/>
</dbReference>
<feature type="domain" description="Luciferase-like" evidence="5">
    <location>
        <begin position="18"/>
        <end position="233"/>
    </location>
</feature>
<name>A0A1H1X3D8_9ACTN</name>
<accession>A0A1H1X3D8</accession>
<dbReference type="InterPro" id="IPR011251">
    <property type="entry name" value="Luciferase-like_dom"/>
</dbReference>